<dbReference type="SUPFAM" id="SSF54236">
    <property type="entry name" value="Ubiquitin-like"/>
    <property type="match status" value="1"/>
</dbReference>
<dbReference type="Gene3D" id="3.10.20.90">
    <property type="entry name" value="Phosphatidylinositol 3-kinase Catalytic Subunit, Chain A, domain 1"/>
    <property type="match status" value="1"/>
</dbReference>
<proteinExistence type="predicted"/>
<evidence type="ECO:0000259" key="1">
    <source>
        <dbReference type="PROSITE" id="PS50053"/>
    </source>
</evidence>
<dbReference type="EMBL" id="MU151503">
    <property type="protein sequence ID" value="KAF9443226.1"/>
    <property type="molecule type" value="Genomic_DNA"/>
</dbReference>
<dbReference type="InterPro" id="IPR000626">
    <property type="entry name" value="Ubiquitin-like_dom"/>
</dbReference>
<feature type="domain" description="Ubiquitin-like" evidence="1">
    <location>
        <begin position="14"/>
        <end position="68"/>
    </location>
</feature>
<organism evidence="2 3">
    <name type="scientific">Macrolepiota fuliginosa MF-IS2</name>
    <dbReference type="NCBI Taxonomy" id="1400762"/>
    <lineage>
        <taxon>Eukaryota</taxon>
        <taxon>Fungi</taxon>
        <taxon>Dikarya</taxon>
        <taxon>Basidiomycota</taxon>
        <taxon>Agaricomycotina</taxon>
        <taxon>Agaricomycetes</taxon>
        <taxon>Agaricomycetidae</taxon>
        <taxon>Agaricales</taxon>
        <taxon>Agaricineae</taxon>
        <taxon>Agaricaceae</taxon>
        <taxon>Macrolepiota</taxon>
    </lineage>
</organism>
<gene>
    <name evidence="2" type="ORF">P691DRAFT_764482</name>
</gene>
<dbReference type="Pfam" id="PF00240">
    <property type="entry name" value="ubiquitin"/>
    <property type="match status" value="1"/>
</dbReference>
<comment type="caution">
    <text evidence="2">The sequence shown here is derived from an EMBL/GenBank/DDBJ whole genome shotgun (WGS) entry which is preliminary data.</text>
</comment>
<dbReference type="InterPro" id="IPR029071">
    <property type="entry name" value="Ubiquitin-like_domsf"/>
</dbReference>
<name>A0A9P6BWR9_9AGAR</name>
<keyword evidence="3" id="KW-1185">Reference proteome</keyword>
<reference evidence="2" key="1">
    <citation type="submission" date="2020-11" db="EMBL/GenBank/DDBJ databases">
        <authorList>
            <consortium name="DOE Joint Genome Institute"/>
            <person name="Ahrendt S."/>
            <person name="Riley R."/>
            <person name="Andreopoulos W."/>
            <person name="Labutti K."/>
            <person name="Pangilinan J."/>
            <person name="Ruiz-Duenas F.J."/>
            <person name="Barrasa J.M."/>
            <person name="Sanchez-Garcia M."/>
            <person name="Camarero S."/>
            <person name="Miyauchi S."/>
            <person name="Serrano A."/>
            <person name="Linde D."/>
            <person name="Babiker R."/>
            <person name="Drula E."/>
            <person name="Ayuso-Fernandez I."/>
            <person name="Pacheco R."/>
            <person name="Padilla G."/>
            <person name="Ferreira P."/>
            <person name="Barriuso J."/>
            <person name="Kellner H."/>
            <person name="Castanera R."/>
            <person name="Alfaro M."/>
            <person name="Ramirez L."/>
            <person name="Pisabarro A.G."/>
            <person name="Kuo A."/>
            <person name="Tritt A."/>
            <person name="Lipzen A."/>
            <person name="He G."/>
            <person name="Yan M."/>
            <person name="Ng V."/>
            <person name="Cullen D."/>
            <person name="Martin F."/>
            <person name="Rosso M.-N."/>
            <person name="Henrissat B."/>
            <person name="Hibbett D."/>
            <person name="Martinez A.T."/>
            <person name="Grigoriev I.V."/>
        </authorList>
    </citation>
    <scope>NUCLEOTIDE SEQUENCE</scope>
    <source>
        <strain evidence="2">MF-IS2</strain>
    </source>
</reference>
<dbReference type="OrthoDB" id="267397at2759"/>
<evidence type="ECO:0000313" key="2">
    <source>
        <dbReference type="EMBL" id="KAF9443226.1"/>
    </source>
</evidence>
<dbReference type="Proteomes" id="UP000807342">
    <property type="component" value="Unassembled WGS sequence"/>
</dbReference>
<evidence type="ECO:0000313" key="3">
    <source>
        <dbReference type="Proteomes" id="UP000807342"/>
    </source>
</evidence>
<protein>
    <recommendedName>
        <fullName evidence="1">Ubiquitin-like domain-containing protein</fullName>
    </recommendedName>
</protein>
<sequence length="68" mass="7215">MTATATPSMADGEIQINIKGPNELRLQVAIATDKTVIDLKHAIAANANIGADRQRLIYSGRVLKASVV</sequence>
<accession>A0A9P6BWR9</accession>
<dbReference type="AlphaFoldDB" id="A0A9P6BWR9"/>
<dbReference type="PROSITE" id="PS50053">
    <property type="entry name" value="UBIQUITIN_2"/>
    <property type="match status" value="1"/>
</dbReference>